<evidence type="ECO:0000313" key="5">
    <source>
        <dbReference type="EMBL" id="RDW79086.1"/>
    </source>
</evidence>
<dbReference type="InterPro" id="IPR003616">
    <property type="entry name" value="Post-SET_dom"/>
</dbReference>
<keyword evidence="2" id="KW-0808">Transferase</keyword>
<dbReference type="Proteomes" id="UP000256690">
    <property type="component" value="Unassembled WGS sequence"/>
</dbReference>
<feature type="region of interest" description="Disordered" evidence="3">
    <location>
        <begin position="1"/>
        <end position="25"/>
    </location>
</feature>
<gene>
    <name evidence="5" type="ORF">DSM5745_05938</name>
</gene>
<dbReference type="Gene3D" id="2.170.270.10">
    <property type="entry name" value="SET domain"/>
    <property type="match status" value="1"/>
</dbReference>
<evidence type="ECO:0000256" key="2">
    <source>
        <dbReference type="ARBA" id="ARBA00022679"/>
    </source>
</evidence>
<dbReference type="GO" id="GO:0032259">
    <property type="term" value="P:methylation"/>
    <property type="evidence" value="ECO:0007669"/>
    <property type="project" value="UniProtKB-KW"/>
</dbReference>
<dbReference type="PANTHER" id="PTHR12350:SF19">
    <property type="entry name" value="SET DOMAIN-CONTAINING PROTEIN"/>
    <property type="match status" value="1"/>
</dbReference>
<keyword evidence="6" id="KW-1185">Reference proteome</keyword>
<dbReference type="InterPro" id="IPR046341">
    <property type="entry name" value="SET_dom_sf"/>
</dbReference>
<evidence type="ECO:0000256" key="3">
    <source>
        <dbReference type="SAM" id="MobiDB-lite"/>
    </source>
</evidence>
<dbReference type="GeneID" id="38116308"/>
<feature type="domain" description="Post-SET" evidence="4">
    <location>
        <begin position="131"/>
        <end position="147"/>
    </location>
</feature>
<reference evidence="5 6" key="1">
    <citation type="journal article" date="2018" name="IMA Fungus">
        <title>IMA Genome-F 9: Draft genome sequence of Annulohypoxylon stygium, Aspergillus mulundensis, Berkeleyomyces basicola (syn. Thielaviopsis basicola), Ceratocystis smalleyi, two Cercospora beticola strains, Coleophoma cylindrospora, Fusarium fracticaudum, Phialophora cf. hyalina, and Morchella septimelata.</title>
        <authorList>
            <person name="Wingfield B.D."/>
            <person name="Bills G.F."/>
            <person name="Dong Y."/>
            <person name="Huang W."/>
            <person name="Nel W.J."/>
            <person name="Swalarsk-Parry B.S."/>
            <person name="Vaghefi N."/>
            <person name="Wilken P.M."/>
            <person name="An Z."/>
            <person name="de Beer Z.W."/>
            <person name="De Vos L."/>
            <person name="Chen L."/>
            <person name="Duong T.A."/>
            <person name="Gao Y."/>
            <person name="Hammerbacher A."/>
            <person name="Kikkert J.R."/>
            <person name="Li Y."/>
            <person name="Li H."/>
            <person name="Li K."/>
            <person name="Li Q."/>
            <person name="Liu X."/>
            <person name="Ma X."/>
            <person name="Naidoo K."/>
            <person name="Pethybridge S.J."/>
            <person name="Sun J."/>
            <person name="Steenkamp E.T."/>
            <person name="van der Nest M.A."/>
            <person name="van Wyk S."/>
            <person name="Wingfield M.J."/>
            <person name="Xiong C."/>
            <person name="Yue Q."/>
            <person name="Zhang X."/>
        </authorList>
    </citation>
    <scope>NUCLEOTIDE SEQUENCE [LARGE SCALE GENOMIC DNA]</scope>
    <source>
        <strain evidence="5 6">DSM 5745</strain>
    </source>
</reference>
<dbReference type="EMBL" id="PVWQ01000006">
    <property type="protein sequence ID" value="RDW79086.1"/>
    <property type="molecule type" value="Genomic_DNA"/>
</dbReference>
<accession>A0A3D8RYI7</accession>
<name>A0A3D8RYI7_9EURO</name>
<evidence type="ECO:0000313" key="6">
    <source>
        <dbReference type="Proteomes" id="UP000256690"/>
    </source>
</evidence>
<evidence type="ECO:0000256" key="1">
    <source>
        <dbReference type="ARBA" id="ARBA00022603"/>
    </source>
</evidence>
<sequence length="180" mass="19617">MPVAIQDQPPTPPTAKPASTHPPTHPGLIHVHRSDQAFGSFAISSVSLPAGTLFTKITGATPSEKAYTSVQVSADSHIELNSDLVYCNHSCDPSVVFDMEKMEVRVVDERPLSKGDPLTFFYPSSEWEMDQAFDCTCGSGKCKGVIRGAKGMGWEGLKGYWVNGFIGELVREEEREKNGQ</sequence>
<dbReference type="OrthoDB" id="5984008at2759"/>
<dbReference type="AlphaFoldDB" id="A0A3D8RYI7"/>
<dbReference type="RefSeq" id="XP_026603786.1">
    <property type="nucleotide sequence ID" value="XM_026747954.1"/>
</dbReference>
<keyword evidence="1" id="KW-0489">Methyltransferase</keyword>
<dbReference type="PROSITE" id="PS50868">
    <property type="entry name" value="POST_SET"/>
    <property type="match status" value="1"/>
</dbReference>
<proteinExistence type="predicted"/>
<comment type="caution">
    <text evidence="5">The sequence shown here is derived from an EMBL/GenBank/DDBJ whole genome shotgun (WGS) entry which is preliminary data.</text>
</comment>
<dbReference type="STRING" id="1810919.A0A3D8RYI7"/>
<dbReference type="SUPFAM" id="SSF82199">
    <property type="entry name" value="SET domain"/>
    <property type="match status" value="1"/>
</dbReference>
<protein>
    <recommendedName>
        <fullName evidence="4">Post-SET domain-containing protein</fullName>
    </recommendedName>
</protein>
<dbReference type="InterPro" id="IPR053201">
    <property type="entry name" value="Flavunoidine_N-MTase"/>
</dbReference>
<evidence type="ECO:0000259" key="4">
    <source>
        <dbReference type="PROSITE" id="PS50868"/>
    </source>
</evidence>
<dbReference type="GO" id="GO:0008168">
    <property type="term" value="F:methyltransferase activity"/>
    <property type="evidence" value="ECO:0007669"/>
    <property type="project" value="UniProtKB-KW"/>
</dbReference>
<dbReference type="PANTHER" id="PTHR12350">
    <property type="entry name" value="HISTONE-LYSINE N-METHYLTRANSFERASE-RELATED"/>
    <property type="match status" value="1"/>
</dbReference>
<organism evidence="5 6">
    <name type="scientific">Aspergillus mulundensis</name>
    <dbReference type="NCBI Taxonomy" id="1810919"/>
    <lineage>
        <taxon>Eukaryota</taxon>
        <taxon>Fungi</taxon>
        <taxon>Dikarya</taxon>
        <taxon>Ascomycota</taxon>
        <taxon>Pezizomycotina</taxon>
        <taxon>Eurotiomycetes</taxon>
        <taxon>Eurotiomycetidae</taxon>
        <taxon>Eurotiales</taxon>
        <taxon>Aspergillaceae</taxon>
        <taxon>Aspergillus</taxon>
        <taxon>Aspergillus subgen. Nidulantes</taxon>
    </lineage>
</organism>